<dbReference type="AlphaFoldDB" id="A0A840NB65"/>
<reference evidence="1 2" key="1">
    <citation type="submission" date="2020-08" db="EMBL/GenBank/DDBJ databases">
        <title>Genomic Encyclopedia of Type Strains, Phase IV (KMG-IV): sequencing the most valuable type-strain genomes for metagenomic binning, comparative biology and taxonomic classification.</title>
        <authorList>
            <person name="Goeker M."/>
        </authorList>
    </citation>
    <scope>NUCLEOTIDE SEQUENCE [LARGE SCALE GENOMIC DNA]</scope>
    <source>
        <strain evidence="1 2">DSM 17498</strain>
    </source>
</reference>
<gene>
    <name evidence="1" type="ORF">HNQ36_005019</name>
</gene>
<sequence length="78" mass="9174">MKTGNSRAELLDHPDRLVTDGQTFRHRILTFENMHVGSTNRRGRNPDERVKRTNVWNRLFIKDNAARFDKNGCSHQCH</sequence>
<comment type="caution">
    <text evidence="1">The sequence shown here is derived from an EMBL/GenBank/DDBJ whole genome shotgun (WGS) entry which is preliminary data.</text>
</comment>
<accession>A0A840NB65</accession>
<evidence type="ECO:0000313" key="2">
    <source>
        <dbReference type="Proteomes" id="UP000521227"/>
    </source>
</evidence>
<organism evidence="1 2">
    <name type="scientific">Afipia massiliensis</name>
    <dbReference type="NCBI Taxonomy" id="211460"/>
    <lineage>
        <taxon>Bacteria</taxon>
        <taxon>Pseudomonadati</taxon>
        <taxon>Pseudomonadota</taxon>
        <taxon>Alphaproteobacteria</taxon>
        <taxon>Hyphomicrobiales</taxon>
        <taxon>Nitrobacteraceae</taxon>
        <taxon>Afipia</taxon>
    </lineage>
</organism>
<evidence type="ECO:0000313" key="1">
    <source>
        <dbReference type="EMBL" id="MBB5055008.1"/>
    </source>
</evidence>
<proteinExistence type="predicted"/>
<dbReference type="EMBL" id="JACHIJ010000010">
    <property type="protein sequence ID" value="MBB5055008.1"/>
    <property type="molecule type" value="Genomic_DNA"/>
</dbReference>
<name>A0A840NB65_9BRAD</name>
<dbReference type="Proteomes" id="UP000521227">
    <property type="component" value="Unassembled WGS sequence"/>
</dbReference>
<protein>
    <submittedName>
        <fullName evidence="1">Uncharacterized protein</fullName>
    </submittedName>
</protein>